<keyword evidence="3" id="KW-1185">Reference proteome</keyword>
<evidence type="ECO:0000313" key="3">
    <source>
        <dbReference type="Proteomes" id="UP001218218"/>
    </source>
</evidence>
<organism evidence="2 3">
    <name type="scientific">Mycena albidolilacea</name>
    <dbReference type="NCBI Taxonomy" id="1033008"/>
    <lineage>
        <taxon>Eukaryota</taxon>
        <taxon>Fungi</taxon>
        <taxon>Dikarya</taxon>
        <taxon>Basidiomycota</taxon>
        <taxon>Agaricomycotina</taxon>
        <taxon>Agaricomycetes</taxon>
        <taxon>Agaricomycetidae</taxon>
        <taxon>Agaricales</taxon>
        <taxon>Marasmiineae</taxon>
        <taxon>Mycenaceae</taxon>
        <taxon>Mycena</taxon>
    </lineage>
</organism>
<comment type="caution">
    <text evidence="2">The sequence shown here is derived from an EMBL/GenBank/DDBJ whole genome shotgun (WGS) entry which is preliminary data.</text>
</comment>
<gene>
    <name evidence="2" type="ORF">DFH08DRAFT_1082624</name>
</gene>
<dbReference type="EMBL" id="JARIHO010000028">
    <property type="protein sequence ID" value="KAJ7339288.1"/>
    <property type="molecule type" value="Genomic_DNA"/>
</dbReference>
<name>A0AAD6ZUZ1_9AGAR</name>
<dbReference type="Proteomes" id="UP001218218">
    <property type="component" value="Unassembled WGS sequence"/>
</dbReference>
<proteinExistence type="predicted"/>
<feature type="region of interest" description="Disordered" evidence="1">
    <location>
        <begin position="152"/>
        <end position="231"/>
    </location>
</feature>
<evidence type="ECO:0000313" key="2">
    <source>
        <dbReference type="EMBL" id="KAJ7339288.1"/>
    </source>
</evidence>
<feature type="compositionally biased region" description="Basic and acidic residues" evidence="1">
    <location>
        <begin position="207"/>
        <end position="217"/>
    </location>
</feature>
<protein>
    <submittedName>
        <fullName evidence="2">Uncharacterized protein</fullName>
    </submittedName>
</protein>
<sequence>MPSVLNLFCFNKAHGPRYKFWDVGVHPRNALPPTSRTPLRPPLRFLCADSHRKTPSPPARQMCRMYTPRKCAVRDAPLQGLLGLMISHCRIHETRPTALSTSTRQILDAGLAEAAAAFPAPRRHQRELPHQRLARQQEAAAHLAALTPLLPSPSIGQAELMPPPPQSRGPFMPMGTRPHRRRRSTDSAATLTHPDDQQRFAYGYAPEHQRFQHDSRQPEGGYGYEHRAPSG</sequence>
<reference evidence="2" key="1">
    <citation type="submission" date="2023-03" db="EMBL/GenBank/DDBJ databases">
        <title>Massive genome expansion in bonnet fungi (Mycena s.s.) driven by repeated elements and novel gene families across ecological guilds.</title>
        <authorList>
            <consortium name="Lawrence Berkeley National Laboratory"/>
            <person name="Harder C.B."/>
            <person name="Miyauchi S."/>
            <person name="Viragh M."/>
            <person name="Kuo A."/>
            <person name="Thoen E."/>
            <person name="Andreopoulos B."/>
            <person name="Lu D."/>
            <person name="Skrede I."/>
            <person name="Drula E."/>
            <person name="Henrissat B."/>
            <person name="Morin E."/>
            <person name="Kohler A."/>
            <person name="Barry K."/>
            <person name="LaButti K."/>
            <person name="Morin E."/>
            <person name="Salamov A."/>
            <person name="Lipzen A."/>
            <person name="Mereny Z."/>
            <person name="Hegedus B."/>
            <person name="Baldrian P."/>
            <person name="Stursova M."/>
            <person name="Weitz H."/>
            <person name="Taylor A."/>
            <person name="Grigoriev I.V."/>
            <person name="Nagy L.G."/>
            <person name="Martin F."/>
            <person name="Kauserud H."/>
        </authorList>
    </citation>
    <scope>NUCLEOTIDE SEQUENCE</scope>
    <source>
        <strain evidence="2">CBHHK002</strain>
    </source>
</reference>
<evidence type="ECO:0000256" key="1">
    <source>
        <dbReference type="SAM" id="MobiDB-lite"/>
    </source>
</evidence>
<accession>A0AAD6ZUZ1</accession>
<dbReference type="AlphaFoldDB" id="A0AAD6ZUZ1"/>